<feature type="transmembrane region" description="Helical" evidence="1">
    <location>
        <begin position="36"/>
        <end position="54"/>
    </location>
</feature>
<reference evidence="2 3" key="1">
    <citation type="submission" date="2018-07" db="EMBL/GenBank/DDBJ databases">
        <title>Whole Genome Shotgun Sequence of Streptomyces spongiicola strain 531S.</title>
        <authorList>
            <person name="Dohra H."/>
            <person name="Kodani S."/>
        </authorList>
    </citation>
    <scope>NUCLEOTIDE SEQUENCE [LARGE SCALE GENOMIC DNA]</scope>
    <source>
        <strain evidence="2 3">531S</strain>
    </source>
</reference>
<comment type="caution">
    <text evidence="2">The sequence shown here is derived from an EMBL/GenBank/DDBJ whole genome shotgun (WGS) entry which is preliminary data.</text>
</comment>
<sequence length="55" mass="6023">MNRAVDFSFGVMIGIVCAAMVVELCQRRDKPSLGPLRAGMFASGLVFLVLYIVYP</sequence>
<dbReference type="EMBL" id="BGZL01000004">
    <property type="protein sequence ID" value="GBQ00428.1"/>
    <property type="molecule type" value="Genomic_DNA"/>
</dbReference>
<keyword evidence="1" id="KW-1133">Transmembrane helix</keyword>
<dbReference type="AlphaFoldDB" id="A0A388SUW4"/>
<gene>
    <name evidence="2" type="ORF">SSP531S_18430</name>
</gene>
<protein>
    <submittedName>
        <fullName evidence="2">Uncharacterized protein</fullName>
    </submittedName>
</protein>
<evidence type="ECO:0000256" key="1">
    <source>
        <dbReference type="SAM" id="Phobius"/>
    </source>
</evidence>
<dbReference type="Proteomes" id="UP000265354">
    <property type="component" value="Unassembled WGS sequence"/>
</dbReference>
<evidence type="ECO:0000313" key="3">
    <source>
        <dbReference type="Proteomes" id="UP000265354"/>
    </source>
</evidence>
<name>A0A388SUW4_9ACTN</name>
<feature type="transmembrane region" description="Helical" evidence="1">
    <location>
        <begin position="6"/>
        <end position="24"/>
    </location>
</feature>
<accession>A0A388SUW4</accession>
<keyword evidence="1" id="KW-0472">Membrane</keyword>
<evidence type="ECO:0000313" key="2">
    <source>
        <dbReference type="EMBL" id="GBQ00428.1"/>
    </source>
</evidence>
<proteinExistence type="predicted"/>
<organism evidence="2 3">
    <name type="scientific">Streptomyces spongiicola</name>
    <dbReference type="NCBI Taxonomy" id="1690221"/>
    <lineage>
        <taxon>Bacteria</taxon>
        <taxon>Bacillati</taxon>
        <taxon>Actinomycetota</taxon>
        <taxon>Actinomycetes</taxon>
        <taxon>Kitasatosporales</taxon>
        <taxon>Streptomycetaceae</taxon>
        <taxon>Streptomyces</taxon>
    </lineage>
</organism>
<keyword evidence="1" id="KW-0812">Transmembrane</keyword>